<dbReference type="InterPro" id="IPR024524">
    <property type="entry name" value="DUF3800"/>
</dbReference>
<dbReference type="Pfam" id="PF12686">
    <property type="entry name" value="DUF3800"/>
    <property type="match status" value="1"/>
</dbReference>
<dbReference type="AlphaFoldDB" id="A0A5K7XIU0"/>
<gene>
    <name evidence="1" type="ORF">PLANPX_3878</name>
</gene>
<accession>A0A5K7XIU0</accession>
<evidence type="ECO:0000313" key="2">
    <source>
        <dbReference type="Proteomes" id="UP000326837"/>
    </source>
</evidence>
<dbReference type="RefSeq" id="WP_152099876.1">
    <property type="nucleotide sequence ID" value="NZ_AP021861.1"/>
</dbReference>
<name>A0A5K7XIU0_9BACT</name>
<sequence>MQQAFLDESGYTGRDLLNKEQRFLVLSALFISEDDAKALKAQYFPSLQSPELKHQTLTRRSQNWSAMLAVQRECLQTHRGISFVADKQYLCVLKFLDDCIEPSFCARGFDFYKDGFNHAMASVLCRTGPTIFGAQEFESLMRLYIRASATKESVDIDALCSHARTLRSNEHLGDLLTPVADNHPEFRREISSPNTSTNVASSLLFGLVSQLESRSGGEYTLTHDASPAMRKYHDAIVSMMHTDVADFRISDVASISFPLQLKQIVEADSKASTSLQLADLLAGGVHTVAKSLFDAAAQSDYSTSVLELYSDDNFMFMFPSSDCTDIRDRFANTETAQMIDFIGRVID</sequence>
<dbReference type="KEGG" id="lpav:PLANPX_3878"/>
<dbReference type="Proteomes" id="UP000326837">
    <property type="component" value="Chromosome"/>
</dbReference>
<dbReference type="EMBL" id="AP021861">
    <property type="protein sequence ID" value="BBO34266.1"/>
    <property type="molecule type" value="Genomic_DNA"/>
</dbReference>
<evidence type="ECO:0000313" key="1">
    <source>
        <dbReference type="EMBL" id="BBO34266.1"/>
    </source>
</evidence>
<proteinExistence type="predicted"/>
<reference evidence="2" key="1">
    <citation type="submission" date="2019-10" db="EMBL/GenBank/DDBJ databases">
        <title>Lacipirellula parvula gen. nov., sp. nov., representing a lineage of planctomycetes widespread in freshwater anoxic habitats, and description of the family Lacipirellulaceae.</title>
        <authorList>
            <person name="Dedysh S.N."/>
            <person name="Kulichevskaya I.S."/>
            <person name="Beletsky A.V."/>
            <person name="Rakitin A.L."/>
            <person name="Mardanov A.V."/>
            <person name="Ivanova A.A."/>
            <person name="Saltykova V.X."/>
            <person name="Rijpstra W.I.C."/>
            <person name="Sinninghe Damste J.S."/>
            <person name="Ravin N.V."/>
        </authorList>
    </citation>
    <scope>NUCLEOTIDE SEQUENCE [LARGE SCALE GENOMIC DNA]</scope>
    <source>
        <strain evidence="2">PX69</strain>
    </source>
</reference>
<evidence type="ECO:0008006" key="3">
    <source>
        <dbReference type="Google" id="ProtNLM"/>
    </source>
</evidence>
<protein>
    <recommendedName>
        <fullName evidence="3">DUF3800 domain-containing protein</fullName>
    </recommendedName>
</protein>
<keyword evidence="2" id="KW-1185">Reference proteome</keyword>
<organism evidence="1 2">
    <name type="scientific">Lacipirellula parvula</name>
    <dbReference type="NCBI Taxonomy" id="2650471"/>
    <lineage>
        <taxon>Bacteria</taxon>
        <taxon>Pseudomonadati</taxon>
        <taxon>Planctomycetota</taxon>
        <taxon>Planctomycetia</taxon>
        <taxon>Pirellulales</taxon>
        <taxon>Lacipirellulaceae</taxon>
        <taxon>Lacipirellula</taxon>
    </lineage>
</organism>